<reference evidence="2" key="1">
    <citation type="submission" date="2022-03" db="EMBL/GenBank/DDBJ databases">
        <authorList>
            <person name="Martin C."/>
        </authorList>
    </citation>
    <scope>NUCLEOTIDE SEQUENCE</scope>
</reference>
<evidence type="ECO:0000256" key="1">
    <source>
        <dbReference type="SAM" id="MobiDB-lite"/>
    </source>
</evidence>
<feature type="compositionally biased region" description="Low complexity" evidence="1">
    <location>
        <begin position="1815"/>
        <end position="1825"/>
    </location>
</feature>
<feature type="region of interest" description="Disordered" evidence="1">
    <location>
        <begin position="1611"/>
        <end position="1630"/>
    </location>
</feature>
<feature type="region of interest" description="Disordered" evidence="1">
    <location>
        <begin position="1475"/>
        <end position="1499"/>
    </location>
</feature>
<feature type="compositionally biased region" description="Basic residues" evidence="1">
    <location>
        <begin position="1763"/>
        <end position="1776"/>
    </location>
</feature>
<feature type="compositionally biased region" description="Polar residues" evidence="1">
    <location>
        <begin position="1729"/>
        <end position="1748"/>
    </location>
</feature>
<gene>
    <name evidence="2" type="ORF">OFUS_LOCUS17360</name>
</gene>
<dbReference type="Pfam" id="PF14776">
    <property type="entry name" value="UNC-79"/>
    <property type="match status" value="1"/>
</dbReference>
<feature type="region of interest" description="Disordered" evidence="1">
    <location>
        <begin position="412"/>
        <end position="438"/>
    </location>
</feature>
<comment type="caution">
    <text evidence="2">The sequence shown here is derived from an EMBL/GenBank/DDBJ whole genome shotgun (WGS) entry which is preliminary data.</text>
</comment>
<feature type="region of interest" description="Disordered" evidence="1">
    <location>
        <begin position="1442"/>
        <end position="1463"/>
    </location>
</feature>
<accession>A0A8S4PFT7</accession>
<feature type="region of interest" description="Disordered" evidence="1">
    <location>
        <begin position="1658"/>
        <end position="1830"/>
    </location>
</feature>
<feature type="compositionally biased region" description="Low complexity" evidence="1">
    <location>
        <begin position="1686"/>
        <end position="1695"/>
    </location>
</feature>
<dbReference type="InterPro" id="IPR024855">
    <property type="entry name" value="UNC79"/>
</dbReference>
<dbReference type="OrthoDB" id="6270916at2759"/>
<dbReference type="SUPFAM" id="SSF48371">
    <property type="entry name" value="ARM repeat"/>
    <property type="match status" value="1"/>
</dbReference>
<dbReference type="EMBL" id="CAIIXF020000008">
    <property type="protein sequence ID" value="CAH1792397.1"/>
    <property type="molecule type" value="Genomic_DNA"/>
</dbReference>
<dbReference type="PANTHER" id="PTHR21696">
    <property type="entry name" value="PROTEIN UNC-79 HOMOLOG"/>
    <property type="match status" value="1"/>
</dbReference>
<feature type="compositionally biased region" description="Low complexity" evidence="1">
    <location>
        <begin position="1515"/>
        <end position="1538"/>
    </location>
</feature>
<protein>
    <recommendedName>
        <fullName evidence="4">Protein unc-79 homolog</fullName>
    </recommendedName>
</protein>
<feature type="compositionally biased region" description="Basic residues" evidence="1">
    <location>
        <begin position="1546"/>
        <end position="1556"/>
    </location>
</feature>
<feature type="region of interest" description="Disordered" evidence="1">
    <location>
        <begin position="857"/>
        <end position="895"/>
    </location>
</feature>
<keyword evidence="3" id="KW-1185">Reference proteome</keyword>
<name>A0A8S4PFT7_OWEFU</name>
<evidence type="ECO:0000313" key="3">
    <source>
        <dbReference type="Proteomes" id="UP000749559"/>
    </source>
</evidence>
<dbReference type="PANTHER" id="PTHR21696:SF2">
    <property type="entry name" value="PROTEIN UNC-79 HOMOLOG"/>
    <property type="match status" value="1"/>
</dbReference>
<dbReference type="Proteomes" id="UP000749559">
    <property type="component" value="Unassembled WGS sequence"/>
</dbReference>
<feature type="compositionally biased region" description="Acidic residues" evidence="1">
    <location>
        <begin position="418"/>
        <end position="438"/>
    </location>
</feature>
<organism evidence="2 3">
    <name type="scientific">Owenia fusiformis</name>
    <name type="common">Polychaete worm</name>
    <dbReference type="NCBI Taxonomy" id="6347"/>
    <lineage>
        <taxon>Eukaryota</taxon>
        <taxon>Metazoa</taxon>
        <taxon>Spiralia</taxon>
        <taxon>Lophotrochozoa</taxon>
        <taxon>Annelida</taxon>
        <taxon>Polychaeta</taxon>
        <taxon>Sedentaria</taxon>
        <taxon>Canalipalpata</taxon>
        <taxon>Sabellida</taxon>
        <taxon>Oweniida</taxon>
        <taxon>Oweniidae</taxon>
        <taxon>Owenia</taxon>
    </lineage>
</organism>
<dbReference type="InterPro" id="IPR016024">
    <property type="entry name" value="ARM-type_fold"/>
</dbReference>
<proteinExistence type="predicted"/>
<evidence type="ECO:0000313" key="2">
    <source>
        <dbReference type="EMBL" id="CAH1792397.1"/>
    </source>
</evidence>
<feature type="compositionally biased region" description="Polar residues" evidence="1">
    <location>
        <begin position="1662"/>
        <end position="1685"/>
    </location>
</feature>
<feature type="region of interest" description="Disordered" evidence="1">
    <location>
        <begin position="1511"/>
        <end position="1596"/>
    </location>
</feature>
<evidence type="ECO:0008006" key="4">
    <source>
        <dbReference type="Google" id="ProtNLM"/>
    </source>
</evidence>
<feature type="compositionally biased region" description="Polar residues" evidence="1">
    <location>
        <begin position="1572"/>
        <end position="1593"/>
    </location>
</feature>
<sequence length="2468" mass="277604">MGTRAATFNAKIRNLKDYHYRITNNLSPTPSGIDVANTLKYFSQTLLSVLKDVPSIPQESYGPRQRDSVRLSVFPNLNYSGLYQVVLEIIGLVPTVQYGVIPLGEAILHVLGCLVPFLEYDLLDALPYTVASTLATFPHNLQKETISLLCTNILPMTLGYADMNENPTYATDSTAAIIMMVFQYIDNGCYHSQVIESLMSMKKYLYKDLLCVIAYGPPASRAPAVNLLFHYWPQLNKTLTDRRGVHYKYYGYNILACLPICCQKLICPNSGNVPAVKTCLDPALTIQMSDKGPPLYVCSDCSDMMQHEHAQFLTDVLLPIQSVSLNCDNKNCTYHDKLAVATCFSLECASFNGYRPIRYCAQCHAARHDDPKNSRHIVQTNIPDLWSCDNETRSYIVEAIVSLLKEAQAMDSKRSAEMDDGEGDSYNSDDVESENEDSEDRKLLSRYGIWLLVELCKPKDDIPIEVLGRLLGMLFQWFDATSYLPDDPHSMYTQSSDTSTNPVDNVGTTLEKLKSEYIYSWLQDISKTHFEVILSCLLPHPMEYARVGGHWDTLSTRKTQIKEGLQKLVCLIPYDIVTYEVWDYIIPYWLESIRTEITKDQLPELKTLLSKLFDIEMGPLPFLTEKIYHFARDRLEDTPASVQEQTLQWLQILSSVDIVIPMKLLLSIFKTGIQSLSSYQPEVDDDDEGPSFIHKPQFSPTSPLEEFFPGSPLTPNHQGAMFRDSVEHQKEGELNLTCCIMMVDIVIKQIETQKMQIHMGIYNETCKEAFSTLTEMLRAPWEGVHTCGQGLHTNGEGIPNLGEEENNLGCNFCETIALWHQLSMKLIEMLSPRLSVRIPQKGLPSIEEITAKNNVQKGIARSNKVKKENENSPEPPGNDDTSQGVEEKKTEEEPEPIFDISSLPVHLQLLHEYLKELDTQTDSEALYNMLKGIKFLCLHSEVLNYSLNEHEDFVKFCMKKTLIPSLWKLLQAEHSQIALVCVPLLLHCLTLPSGSDILWHLVETDFTDEDWRSRFAAVEKVTVLARLIEAKTIKNNQQIMTSLAHTFCHLISSLDDMNPSVVTRTRLYIETIKSSSVKCICQCLEFQFDSVIDDRTMILQRMYQFSTILKDQPILTWDFFLNRFDTLSLEAQLDLESSGDIAFPTDLKSSNRESEHFLRKINRARFALARTDSVRSVCGSIYGKPPYRRAASVPLHLINRTALPKEKPYTRQQSAPQFTIGGSTVWRRPSAARCGTSMFSNYIFPGGHLREFTDEESNFAALLQRAMDLEGVDRETVHHLVTLLLKFMVNVEVEDQNEEQKVEQKDSQSIVLRHLNVLLGYNQTEKAFSVPPYKLRSSAVFNAYLSGVCKVLDMNFPLGNILLPVSMNLLQYCPSPQRYASDFQPPNYTLWYLEPHTRKSWLKTLLVILYKYQYGGTSRFGSSIQTLVRIALNTIDAQHHRCRQHDDGYGPSSPIIPRNRDASNISAGDLENILETETPPQSPLNSPVDEPNVTISISPSSKGTVLYQKLTSDGTPVTSNTATLTTSVTDDTDTTSSSAGHERGVSPKRRVTRPPRRLPDYSFDGSDHDNRLVSSGVSHSHTNGIHNPASPSSPVKEMRNLPIVPQWHKEEAGGSPLLSRGTSTPKPVTTSTVMKFDNKRTLEKSFEEHIMAMAKGEDDQALTPSPQAPLTPSTQGAPTPSIQSGATTPSTTPSAQVEKKMVEQIQEFESQESRKSSSTDKPPLDGTMSLPSTMSTGDTLHPGSQTLSESDRDDLSDQEGAPKPHRINVRHRKARKTGLTNVELQKMIPELNDGGEKSDDKSQRRRTRKADLLKKSQQSNNQQKKAMQARYSDQTIVDRCPECMAVLEQYDEDTISLAITVCATFVHREPSLAVPMLLDMLQSIGRVASQHLYPWQTDCSLVVPGNCVSVARQFLRCVLHQLAPNGIFVQIFQSNVEEGMLMKTIANALMDFNELNCYAPLQLLLEGLNAKKTLPSESIMLLLTNLAEYMDCITLESSTPIWANILAHFDSFFRRLPGTLPCPCDMTPVLRIITAVLKIPGITSVKGILEPFSKLLSFTIQNCTFKMQELMDICSLCSRAFTKERDKLYLSRSIVFELVQALKFKSSLPDENLLMLVQFVCVDAGGTISPNNILEESLTVFNPQSQLLLSTNASECMKLHLTECVDFIADLHTVPKVKVNMKNGSQSLNEDTLGSQLKSGVAQFIALEFTKCNGRDNRAINRYLPWLYHPPSAMQQGPKEFIDCVGHIRLLSWLLLGSLIHTAVTQATGNIVCQPIPLEASTHIADHIMVIMTGFAEQSKASVLHMSSLFHAFILCQLWTMYCECAAALHPQHSEDHHAASVTIMDFWGRVTPGVLQLLSHSKVLAEMVNLHFLSLMEALHECNSAVLCKLLPMWTQILYSYHGQLQGNAHVRLQTCQNWEPPKQTKDYADSSFKSTVLLKWLKKLEFKMGQIECQSSNATQLYMYTV</sequence>